<keyword evidence="1" id="KW-0614">Plasmid</keyword>
<evidence type="ECO:0000313" key="1">
    <source>
        <dbReference type="EMBL" id="ADN18278.1"/>
    </source>
</evidence>
<sequence length="62" mass="7026">MTVSGATVARPKVTVYFNPDVYEWLNAKAEREIRSIANCVEYLVTKAKEQEEASQKSSEEET</sequence>
<geneLocation type="plasmid" evidence="1 2">
    <name>Cy782202</name>
</geneLocation>
<protein>
    <submittedName>
        <fullName evidence="1">Uncharacterized protein</fullName>
    </submittedName>
</protein>
<proteinExistence type="predicted"/>
<dbReference type="EMBL" id="CP002200">
    <property type="protein sequence ID" value="ADN18278.1"/>
    <property type="molecule type" value="Genomic_DNA"/>
</dbReference>
<organism evidence="1 2">
    <name type="scientific">Gloeothece verrucosa (strain PCC 7822)</name>
    <name type="common">Cyanothece sp. (strain PCC 7822)</name>
    <dbReference type="NCBI Taxonomy" id="497965"/>
    <lineage>
        <taxon>Bacteria</taxon>
        <taxon>Bacillati</taxon>
        <taxon>Cyanobacteriota</taxon>
        <taxon>Cyanophyceae</taxon>
        <taxon>Oscillatoriophycideae</taxon>
        <taxon>Chroococcales</taxon>
        <taxon>Aphanothecaceae</taxon>
        <taxon>Gloeothece</taxon>
        <taxon>Gloeothece verrucosa</taxon>
    </lineage>
</organism>
<dbReference type="HOGENOM" id="CLU_2896572_0_0_3"/>
<keyword evidence="2" id="KW-1185">Reference proteome</keyword>
<evidence type="ECO:0000313" key="2">
    <source>
        <dbReference type="Proteomes" id="UP000008206"/>
    </source>
</evidence>
<reference evidence="2" key="1">
    <citation type="journal article" date="2011" name="MBio">
        <title>Novel metabolic attributes of the genus Cyanothece, comprising a group of unicellular nitrogen-fixing Cyanobacteria.</title>
        <authorList>
            <person name="Bandyopadhyay A."/>
            <person name="Elvitigala T."/>
            <person name="Welsh E."/>
            <person name="Stockel J."/>
            <person name="Liberton M."/>
            <person name="Min H."/>
            <person name="Sherman L.A."/>
            <person name="Pakrasi H.B."/>
        </authorList>
    </citation>
    <scope>NUCLEOTIDE SEQUENCE [LARGE SCALE GENOMIC DNA]</scope>
    <source>
        <strain evidence="2">PCC 7822</strain>
        <plasmid evidence="2">Cy782202</plasmid>
    </source>
</reference>
<name>E0UMU8_GLOV7</name>
<gene>
    <name evidence="1" type="ordered locus">Cyan7822_6504</name>
</gene>
<dbReference type="RefSeq" id="WP_013335024.1">
    <property type="nucleotide sequence ID" value="NC_014534.1"/>
</dbReference>
<dbReference type="Proteomes" id="UP000008206">
    <property type="component" value="Plasmid Cy782202"/>
</dbReference>
<dbReference type="AlphaFoldDB" id="E0UMU8"/>
<accession>E0UMU8</accession>
<dbReference type="KEGG" id="cyj:Cyan7822_6504"/>